<dbReference type="Proteomes" id="UP001437419">
    <property type="component" value="Unassembled WGS sequence"/>
</dbReference>
<name>A0ABV2BJV7_9BURK</name>
<dbReference type="EMBL" id="JBEUDR010000002">
    <property type="protein sequence ID" value="MES5325079.1"/>
    <property type="molecule type" value="Genomic_DNA"/>
</dbReference>
<gene>
    <name evidence="2" type="ORF">ABU900_11810</name>
</gene>
<dbReference type="PANTHER" id="PTHR30399">
    <property type="entry name" value="UNCHARACTERIZED PROTEIN YGJP"/>
    <property type="match status" value="1"/>
</dbReference>
<keyword evidence="3" id="KW-1185">Reference proteome</keyword>
<dbReference type="GO" id="GO:0008237">
    <property type="term" value="F:metallopeptidase activity"/>
    <property type="evidence" value="ECO:0007669"/>
    <property type="project" value="UniProtKB-KW"/>
</dbReference>
<organism evidence="2 3">
    <name type="scientific">Alcaligenes phenolicus</name>
    <dbReference type="NCBI Taxonomy" id="232846"/>
    <lineage>
        <taxon>Bacteria</taxon>
        <taxon>Pseudomonadati</taxon>
        <taxon>Pseudomonadota</taxon>
        <taxon>Betaproteobacteria</taxon>
        <taxon>Burkholderiales</taxon>
        <taxon>Alcaligenaceae</taxon>
        <taxon>Alcaligenes</taxon>
    </lineage>
</organism>
<keyword evidence="2" id="KW-0378">Hydrolase</keyword>
<dbReference type="PANTHER" id="PTHR30399:SF1">
    <property type="entry name" value="UTP PYROPHOSPHATASE"/>
    <property type="match status" value="1"/>
</dbReference>
<protein>
    <submittedName>
        <fullName evidence="2">SprT family zinc-dependent metalloprotease</fullName>
        <ecNumber evidence="2">3.4.-.-</ecNumber>
    </submittedName>
</protein>
<dbReference type="RefSeq" id="WP_353639940.1">
    <property type="nucleotide sequence ID" value="NZ_JBEUDR010000002.1"/>
</dbReference>
<keyword evidence="2" id="KW-0482">Metalloprotease</keyword>
<dbReference type="Gene3D" id="3.30.2010.10">
    <property type="entry name" value="Metalloproteases ('zincins'), catalytic domain"/>
    <property type="match status" value="1"/>
</dbReference>
<dbReference type="CDD" id="cd07344">
    <property type="entry name" value="M48_yhfN_like"/>
    <property type="match status" value="1"/>
</dbReference>
<evidence type="ECO:0000313" key="3">
    <source>
        <dbReference type="Proteomes" id="UP001437419"/>
    </source>
</evidence>
<evidence type="ECO:0000259" key="1">
    <source>
        <dbReference type="Pfam" id="PF01863"/>
    </source>
</evidence>
<sequence>MIDRKNAQGEFCDGDGFIAEVIRTDRKKTADLRVEDGAVSIVVPHHVSVEKIDQILAKKRLWIKEKLALYQEIAPAGGKAFVSGEAFPYLGRNYRLKVEHGNFAPVRLIQGRLLVRAPQGSEQPHMVRNALVRWYKRQAAQKLSEKVARFAPIVGVLPNGVGVKTFRSRWGSCTAHGKLEFNWQITMAPNRMVDYVVIHELCHLIRHDHSPAFWKEVARVMPDYLECRLWLRENGENLRV</sequence>
<reference evidence="2 3" key="1">
    <citation type="submission" date="2024-06" db="EMBL/GenBank/DDBJ databases">
        <title>Alcaligenes phenolicus JC896.</title>
        <authorList>
            <person name="Venkata Ramana C."/>
            <person name="Sasikala C."/>
            <person name="Mahima D."/>
        </authorList>
    </citation>
    <scope>NUCLEOTIDE SEQUENCE [LARGE SCALE GENOMIC DNA]</scope>
    <source>
        <strain evidence="2 3">JC896</strain>
    </source>
</reference>
<keyword evidence="2" id="KW-0645">Protease</keyword>
<accession>A0ABV2BJV7</accession>
<dbReference type="InterPro" id="IPR002725">
    <property type="entry name" value="YgjP-like_metallopeptidase"/>
</dbReference>
<dbReference type="InterPro" id="IPR053136">
    <property type="entry name" value="UTP_pyrophosphatase-like"/>
</dbReference>
<comment type="caution">
    <text evidence="2">The sequence shown here is derived from an EMBL/GenBank/DDBJ whole genome shotgun (WGS) entry which is preliminary data.</text>
</comment>
<evidence type="ECO:0000313" key="2">
    <source>
        <dbReference type="EMBL" id="MES5325079.1"/>
    </source>
</evidence>
<proteinExistence type="predicted"/>
<dbReference type="Pfam" id="PF01863">
    <property type="entry name" value="YgjP-like"/>
    <property type="match status" value="1"/>
</dbReference>
<dbReference type="EC" id="3.4.-.-" evidence="2"/>
<feature type="domain" description="YgjP-like metallopeptidase" evidence="1">
    <location>
        <begin position="28"/>
        <end position="233"/>
    </location>
</feature>